<comment type="caution">
    <text evidence="2">The sequence shown here is derived from an EMBL/GenBank/DDBJ whole genome shotgun (WGS) entry which is preliminary data.</text>
</comment>
<dbReference type="PROSITE" id="PS50943">
    <property type="entry name" value="HTH_CROC1"/>
    <property type="match status" value="1"/>
</dbReference>
<reference evidence="2 3" key="1">
    <citation type="submission" date="2019-09" db="EMBL/GenBank/DDBJ databases">
        <title>Taxonomy of Antarctic Massilia spp.: description of Massilia rubra sp. nov., Massilia aquatica sp. nov., Massilia mucilaginosa sp. nov., Massilia frigida sp. nov. isolated from streams, lakes and regoliths.</title>
        <authorList>
            <person name="Holochova P."/>
            <person name="Sedlacek I."/>
            <person name="Kralova S."/>
            <person name="Maslanova I."/>
            <person name="Busse H.-J."/>
            <person name="Stankova E."/>
            <person name="Vrbovska V."/>
            <person name="Kovarovic V."/>
            <person name="Bartak M."/>
            <person name="Svec P."/>
            <person name="Pantucek R."/>
        </authorList>
    </citation>
    <scope>NUCLEOTIDE SEQUENCE [LARGE SCALE GENOMIC DNA]</scope>
    <source>
        <strain evidence="2 3">CCM 8693</strain>
    </source>
</reference>
<evidence type="ECO:0000313" key="2">
    <source>
        <dbReference type="EMBL" id="NHZ40093.1"/>
    </source>
</evidence>
<sequence>MDTIHTRIKQRREELGMSMKELAEKVGVSAWQTVQQWEKEGGTAPKRSRLQAVADALQTFPEFLTYGPGHQLDFSLSMKGLLTELENAAKNSQAPARAGLSDEAVKVGAAFDRIESKAHRDLVIAALRAFGGWMDEDENKKN</sequence>
<dbReference type="Gene3D" id="1.10.260.40">
    <property type="entry name" value="lambda repressor-like DNA-binding domains"/>
    <property type="match status" value="1"/>
</dbReference>
<dbReference type="RefSeq" id="WP_167075940.1">
    <property type="nucleotide sequence ID" value="NZ_VVIW01000003.1"/>
</dbReference>
<gene>
    <name evidence="2" type="ORF">F1609_07955</name>
</gene>
<feature type="domain" description="HTH cro/C1-type" evidence="1">
    <location>
        <begin position="8"/>
        <end position="64"/>
    </location>
</feature>
<dbReference type="InterPro" id="IPR010982">
    <property type="entry name" value="Lambda_DNA-bd_dom_sf"/>
</dbReference>
<organism evidence="2 3">
    <name type="scientific">Massilia aquatica</name>
    <dbReference type="NCBI Taxonomy" id="2609000"/>
    <lineage>
        <taxon>Bacteria</taxon>
        <taxon>Pseudomonadati</taxon>
        <taxon>Pseudomonadota</taxon>
        <taxon>Betaproteobacteria</taxon>
        <taxon>Burkholderiales</taxon>
        <taxon>Oxalobacteraceae</taxon>
        <taxon>Telluria group</taxon>
        <taxon>Massilia</taxon>
    </lineage>
</organism>
<dbReference type="EMBL" id="VVIW01000003">
    <property type="protein sequence ID" value="NHZ40093.1"/>
    <property type="molecule type" value="Genomic_DNA"/>
</dbReference>
<protein>
    <submittedName>
        <fullName evidence="2">Helix-turn-helix transcriptional regulator</fullName>
    </submittedName>
</protein>
<dbReference type="CDD" id="cd00093">
    <property type="entry name" value="HTH_XRE"/>
    <property type="match status" value="1"/>
</dbReference>
<dbReference type="SMART" id="SM00530">
    <property type="entry name" value="HTH_XRE"/>
    <property type="match status" value="1"/>
</dbReference>
<keyword evidence="3" id="KW-1185">Reference proteome</keyword>
<dbReference type="Pfam" id="PF01381">
    <property type="entry name" value="HTH_3"/>
    <property type="match status" value="1"/>
</dbReference>
<name>A0ABX0LYZ8_9BURK</name>
<dbReference type="InterPro" id="IPR001387">
    <property type="entry name" value="Cro/C1-type_HTH"/>
</dbReference>
<accession>A0ABX0LYZ8</accession>
<evidence type="ECO:0000259" key="1">
    <source>
        <dbReference type="PROSITE" id="PS50943"/>
    </source>
</evidence>
<dbReference type="SUPFAM" id="SSF47413">
    <property type="entry name" value="lambda repressor-like DNA-binding domains"/>
    <property type="match status" value="1"/>
</dbReference>
<dbReference type="Proteomes" id="UP000819052">
    <property type="component" value="Unassembled WGS sequence"/>
</dbReference>
<evidence type="ECO:0000313" key="3">
    <source>
        <dbReference type="Proteomes" id="UP000819052"/>
    </source>
</evidence>
<proteinExistence type="predicted"/>